<comment type="pathway">
    <text evidence="10">Carbohydrate biosynthesis; D-glycero-D-manno-heptose 7-phosphate biosynthesis; D-glycero-alpha-D-manno-heptose 7-phosphate and D-glycero-beta-D-manno-heptose 7-phosphate from sedoheptulose 7-phosphate: step 1/1.</text>
</comment>
<accession>A0ABS5LPK9</accession>
<evidence type="ECO:0000256" key="1">
    <source>
        <dbReference type="ARBA" id="ARBA00000348"/>
    </source>
</evidence>
<comment type="subunit">
    <text evidence="10">Homotetramer.</text>
</comment>
<evidence type="ECO:0000259" key="11">
    <source>
        <dbReference type="PROSITE" id="PS51464"/>
    </source>
</evidence>
<feature type="domain" description="SIS" evidence="11">
    <location>
        <begin position="50"/>
        <end position="205"/>
    </location>
</feature>
<evidence type="ECO:0000256" key="9">
    <source>
        <dbReference type="ARBA" id="ARBA00023277"/>
    </source>
</evidence>
<dbReference type="HAMAP" id="MF_00067">
    <property type="entry name" value="GmhA"/>
    <property type="match status" value="1"/>
</dbReference>
<feature type="binding site" evidence="10">
    <location>
        <position position="138"/>
    </location>
    <ligand>
        <name>substrate</name>
    </ligand>
</feature>
<evidence type="ECO:0000256" key="5">
    <source>
        <dbReference type="ARBA" id="ARBA00022490"/>
    </source>
</evidence>
<evidence type="ECO:0000256" key="10">
    <source>
        <dbReference type="HAMAP-Rule" id="MF_00067"/>
    </source>
</evidence>
<comment type="subcellular location">
    <subcellularLocation>
        <location evidence="3 10">Cytoplasm</location>
    </subcellularLocation>
</comment>
<dbReference type="InterPro" id="IPR046348">
    <property type="entry name" value="SIS_dom_sf"/>
</dbReference>
<sequence length="216" mass="23150">MKPLANPQITQVRERALSQAAFSLALHDHLALFNCLAEIRPDVEVAAETIIATLDLGKKLMLCGNGGSAADSQHIAAELTGRFVTERQPLAAMALTTDTSALTCIANDYEFNEVFARQLTGLGRPGDCLLAISTSGNSENVIRAVEAARRMNISTIGLTGHGGGRLREVCDACVVVPSTNTARIQEAHIFVGHVLCSLIEQKHTRRSFQQAGYSAH</sequence>
<feature type="binding site" evidence="10">
    <location>
        <position position="78"/>
    </location>
    <ligand>
        <name>Zn(2+)</name>
        <dbReference type="ChEBI" id="CHEBI:29105"/>
    </ligand>
</feature>
<comment type="similarity">
    <text evidence="4 10">Belongs to the SIS family. GmhA subfamily.</text>
</comment>
<keyword evidence="9 10" id="KW-0119">Carbohydrate metabolism</keyword>
<dbReference type="PROSITE" id="PS51464">
    <property type="entry name" value="SIS"/>
    <property type="match status" value="1"/>
</dbReference>
<dbReference type="Pfam" id="PF13580">
    <property type="entry name" value="SIS_2"/>
    <property type="match status" value="1"/>
</dbReference>
<dbReference type="InterPro" id="IPR004515">
    <property type="entry name" value="Phosphoheptose_Isoase"/>
</dbReference>
<comment type="catalytic activity">
    <reaction evidence="1 10">
        <text>2 D-sedoheptulose 7-phosphate = D-glycero-alpha-D-manno-heptose 7-phosphate + D-glycero-beta-D-manno-heptose 7-phosphate</text>
        <dbReference type="Rhea" id="RHEA:27489"/>
        <dbReference type="ChEBI" id="CHEBI:57483"/>
        <dbReference type="ChEBI" id="CHEBI:60203"/>
        <dbReference type="ChEBI" id="CHEBI:60204"/>
        <dbReference type="EC" id="5.3.1.28"/>
    </reaction>
</comment>
<comment type="cofactor">
    <cofactor evidence="10">
        <name>Zn(2+)</name>
        <dbReference type="ChEBI" id="CHEBI:29105"/>
    </cofactor>
    <text evidence="10">Binds 1 zinc ion per subunit.</text>
</comment>
<dbReference type="GO" id="GO:0016853">
    <property type="term" value="F:isomerase activity"/>
    <property type="evidence" value="ECO:0007669"/>
    <property type="project" value="UniProtKB-KW"/>
</dbReference>
<feature type="binding site" evidence="10">
    <location>
        <begin position="133"/>
        <end position="135"/>
    </location>
    <ligand>
        <name>substrate</name>
    </ligand>
</feature>
<feature type="binding site" evidence="10">
    <location>
        <begin position="65"/>
        <end position="67"/>
    </location>
    <ligand>
        <name>substrate</name>
    </ligand>
</feature>
<organism evidence="12 13">
    <name type="scientific">Comamonas brasiliensis</name>
    <dbReference type="NCBI Taxonomy" id="1812482"/>
    <lineage>
        <taxon>Bacteria</taxon>
        <taxon>Pseudomonadati</taxon>
        <taxon>Pseudomonadota</taxon>
        <taxon>Betaproteobacteria</taxon>
        <taxon>Burkholderiales</taxon>
        <taxon>Comamonadaceae</taxon>
        <taxon>Comamonas</taxon>
    </lineage>
</organism>
<name>A0ABS5LPK9_9BURK</name>
<comment type="caution">
    <text evidence="12">The sequence shown here is derived from an EMBL/GenBank/DDBJ whole genome shotgun (WGS) entry which is preliminary data.</text>
</comment>
<feature type="binding site" evidence="10">
    <location>
        <position position="185"/>
    </location>
    <ligand>
        <name>substrate</name>
    </ligand>
</feature>
<dbReference type="Proteomes" id="UP001647436">
    <property type="component" value="Unassembled WGS sequence"/>
</dbReference>
<evidence type="ECO:0000256" key="7">
    <source>
        <dbReference type="ARBA" id="ARBA00022833"/>
    </source>
</evidence>
<dbReference type="InterPro" id="IPR035461">
    <property type="entry name" value="GmhA/DiaA"/>
</dbReference>
<dbReference type="Gene3D" id="3.40.50.10490">
    <property type="entry name" value="Glucose-6-phosphate isomerase like protein, domain 1"/>
    <property type="match status" value="1"/>
</dbReference>
<evidence type="ECO:0000256" key="4">
    <source>
        <dbReference type="ARBA" id="ARBA00009894"/>
    </source>
</evidence>
<feature type="binding site" evidence="10">
    <location>
        <position position="74"/>
    </location>
    <ligand>
        <name>Zn(2+)</name>
        <dbReference type="ChEBI" id="CHEBI:29105"/>
    </ligand>
</feature>
<dbReference type="SUPFAM" id="SSF53697">
    <property type="entry name" value="SIS domain"/>
    <property type="match status" value="1"/>
</dbReference>
<dbReference type="InterPro" id="IPR001347">
    <property type="entry name" value="SIS_dom"/>
</dbReference>
<feature type="binding site" evidence="10">
    <location>
        <position position="185"/>
    </location>
    <ligand>
        <name>Zn(2+)</name>
        <dbReference type="ChEBI" id="CHEBI:29105"/>
    </ligand>
</feature>
<evidence type="ECO:0000313" key="13">
    <source>
        <dbReference type="Proteomes" id="UP001647436"/>
    </source>
</evidence>
<reference evidence="12 13" key="1">
    <citation type="submission" date="2020-03" db="EMBL/GenBank/DDBJ databases">
        <title>The role of nitrogen metabolism on polyethylene biodegradation.</title>
        <authorList>
            <person name="Peixoto J."/>
            <person name="Vizzotto C.S."/>
            <person name="Ramos A."/>
            <person name="Alves G."/>
            <person name="Steindorff A."/>
            <person name="Kruger R."/>
        </authorList>
    </citation>
    <scope>NUCLEOTIDE SEQUENCE [LARGE SCALE GENOMIC DNA]</scope>
    <source>
        <strain evidence="12 13">PE63</strain>
    </source>
</reference>
<protein>
    <recommendedName>
        <fullName evidence="10">Phosphoheptose isomerase</fullName>
        <ecNumber evidence="10">5.3.1.28</ecNumber>
    </recommendedName>
    <alternativeName>
        <fullName evidence="10">Sedoheptulose 7-phosphate isomerase</fullName>
    </alternativeName>
</protein>
<dbReference type="PANTHER" id="PTHR30390">
    <property type="entry name" value="SEDOHEPTULOSE 7-PHOSPHATE ISOMERASE / DNAA INITIATOR-ASSOCIATING FACTOR FOR REPLICATION INITIATION"/>
    <property type="match status" value="1"/>
</dbReference>
<keyword evidence="5 10" id="KW-0963">Cytoplasm</keyword>
<comment type="function">
    <text evidence="2 10">Catalyzes the isomerization of sedoheptulose 7-phosphate in D-glycero-D-manno-heptose 7-phosphate.</text>
</comment>
<dbReference type="CDD" id="cd05006">
    <property type="entry name" value="SIS_GmhA"/>
    <property type="match status" value="1"/>
</dbReference>
<dbReference type="EC" id="5.3.1.28" evidence="10"/>
<evidence type="ECO:0000256" key="2">
    <source>
        <dbReference type="ARBA" id="ARBA00003172"/>
    </source>
</evidence>
<proteinExistence type="inferred from homology"/>
<comment type="miscellaneous">
    <text evidence="10">The reaction produces a racemic mixture of D-glycero-alpha-D-manno-heptose 7-phosphate and D-glycero-beta-D-manno-heptose 7-phosphate.</text>
</comment>
<keyword evidence="13" id="KW-1185">Reference proteome</keyword>
<evidence type="ECO:0000256" key="6">
    <source>
        <dbReference type="ARBA" id="ARBA00022723"/>
    </source>
</evidence>
<gene>
    <name evidence="12" type="primary">gmhA_1</name>
    <name evidence="10" type="synonym">gmhA</name>
    <name evidence="12" type="ORF">DJFAAGMI_01167</name>
</gene>
<dbReference type="InterPro" id="IPR050099">
    <property type="entry name" value="SIS_GmhA/DiaA_subfam"/>
</dbReference>
<dbReference type="EMBL" id="JAANES010000001">
    <property type="protein sequence ID" value="MBS3018435.1"/>
    <property type="molecule type" value="Genomic_DNA"/>
</dbReference>
<evidence type="ECO:0000256" key="8">
    <source>
        <dbReference type="ARBA" id="ARBA00023235"/>
    </source>
</evidence>
<feature type="binding site" evidence="10">
    <location>
        <position position="193"/>
    </location>
    <ligand>
        <name>Zn(2+)</name>
        <dbReference type="ChEBI" id="CHEBI:29105"/>
    </ligand>
</feature>
<keyword evidence="7 10" id="KW-0862">Zinc</keyword>
<evidence type="ECO:0000256" key="3">
    <source>
        <dbReference type="ARBA" id="ARBA00004496"/>
    </source>
</evidence>
<keyword evidence="6 10" id="KW-0479">Metal-binding</keyword>
<dbReference type="RefSeq" id="WP_211456303.1">
    <property type="nucleotide sequence ID" value="NZ_JAANES010000001.1"/>
</dbReference>
<evidence type="ECO:0000313" key="12">
    <source>
        <dbReference type="EMBL" id="MBS3018435.1"/>
    </source>
</evidence>
<feature type="binding site" evidence="10">
    <location>
        <position position="78"/>
    </location>
    <ligand>
        <name>substrate</name>
    </ligand>
</feature>
<keyword evidence="8 10" id="KW-0413">Isomerase</keyword>
<feature type="binding site" evidence="10">
    <location>
        <begin position="107"/>
        <end position="108"/>
    </location>
    <ligand>
        <name>substrate</name>
    </ligand>
</feature>